<dbReference type="InterPro" id="IPR008978">
    <property type="entry name" value="HSP20-like_chaperone"/>
</dbReference>
<feature type="domain" description="SGS" evidence="1">
    <location>
        <begin position="132"/>
        <end position="223"/>
    </location>
</feature>
<evidence type="ECO:0008006" key="5">
    <source>
        <dbReference type="Google" id="ProtNLM"/>
    </source>
</evidence>
<accession>A0A815DZR5</accession>
<dbReference type="EMBL" id="CAJNON010000526">
    <property type="protein sequence ID" value="CAF1303345.1"/>
    <property type="molecule type" value="Genomic_DNA"/>
</dbReference>
<reference evidence="3" key="1">
    <citation type="submission" date="2021-02" db="EMBL/GenBank/DDBJ databases">
        <authorList>
            <person name="Nowell W R."/>
        </authorList>
    </citation>
    <scope>NUCLEOTIDE SEQUENCE</scope>
</reference>
<evidence type="ECO:0000259" key="1">
    <source>
        <dbReference type="PROSITE" id="PS51048"/>
    </source>
</evidence>
<proteinExistence type="predicted"/>
<dbReference type="Pfam" id="PF05002">
    <property type="entry name" value="SGS"/>
    <property type="match status" value="1"/>
</dbReference>
<dbReference type="Pfam" id="PF04969">
    <property type="entry name" value="CS"/>
    <property type="match status" value="1"/>
</dbReference>
<dbReference type="Proteomes" id="UP000663891">
    <property type="component" value="Unassembled WGS sequence"/>
</dbReference>
<evidence type="ECO:0000313" key="4">
    <source>
        <dbReference type="Proteomes" id="UP000663891"/>
    </source>
</evidence>
<evidence type="ECO:0000313" key="3">
    <source>
        <dbReference type="EMBL" id="CAF1303345.1"/>
    </source>
</evidence>
<name>A0A815DZR5_9BILA</name>
<sequence>MASNEPSQNETKPIVNPPKKINHTWYQSESTVVVVVPIRNVQREQVHVDTTDKTLNVKIEIPSSDNGYNLEVDLAYPINSSRTDFKVNTANVEIRLYKTDAIQWTSLDAQHKSNVPPVIMNRAPNVQSVPPSYPSSSKKAKDWDKLEVEIKKEEKEEKPEGDAALNHLFQQIYRDGTDEQKRAMNKSFAESGGTVLSTNWDEISKTKTECKPPDGMEWKKYDT</sequence>
<dbReference type="PROSITE" id="PS51048">
    <property type="entry name" value="SGS"/>
    <property type="match status" value="1"/>
</dbReference>
<dbReference type="AlphaFoldDB" id="A0A815DZR5"/>
<gene>
    <name evidence="3" type="ORF">VCS650_LOCUS31173</name>
</gene>
<dbReference type="GO" id="GO:0051087">
    <property type="term" value="F:protein-folding chaperone binding"/>
    <property type="evidence" value="ECO:0007669"/>
    <property type="project" value="InterPro"/>
</dbReference>
<dbReference type="InterPro" id="IPR007699">
    <property type="entry name" value="SGS_dom"/>
</dbReference>
<dbReference type="PROSITE" id="PS51203">
    <property type="entry name" value="CS"/>
    <property type="match status" value="1"/>
</dbReference>
<dbReference type="Gene3D" id="2.60.40.790">
    <property type="match status" value="1"/>
</dbReference>
<organism evidence="3 4">
    <name type="scientific">Adineta steineri</name>
    <dbReference type="NCBI Taxonomy" id="433720"/>
    <lineage>
        <taxon>Eukaryota</taxon>
        <taxon>Metazoa</taxon>
        <taxon>Spiralia</taxon>
        <taxon>Gnathifera</taxon>
        <taxon>Rotifera</taxon>
        <taxon>Eurotatoria</taxon>
        <taxon>Bdelloidea</taxon>
        <taxon>Adinetida</taxon>
        <taxon>Adinetidae</taxon>
        <taxon>Adineta</taxon>
    </lineage>
</organism>
<dbReference type="SUPFAM" id="SSF49764">
    <property type="entry name" value="HSP20-like chaperones"/>
    <property type="match status" value="1"/>
</dbReference>
<comment type="caution">
    <text evidence="3">The sequence shown here is derived from an EMBL/GenBank/DDBJ whole genome shotgun (WGS) entry which is preliminary data.</text>
</comment>
<feature type="domain" description="CS" evidence="2">
    <location>
        <begin position="18"/>
        <end position="108"/>
    </location>
</feature>
<dbReference type="OrthoDB" id="1898560at2759"/>
<dbReference type="InterPro" id="IPR044563">
    <property type="entry name" value="Sgt1-like"/>
</dbReference>
<evidence type="ECO:0000259" key="2">
    <source>
        <dbReference type="PROSITE" id="PS51203"/>
    </source>
</evidence>
<protein>
    <recommendedName>
        <fullName evidence="5">Suppressor of G2 allele of SKP1-like protein</fullName>
    </recommendedName>
</protein>
<dbReference type="InterPro" id="IPR007052">
    <property type="entry name" value="CS_dom"/>
</dbReference>
<dbReference type="PANTHER" id="PTHR45862">
    <property type="entry name" value="PROTEIN SGT1 HOMOLOG"/>
    <property type="match status" value="1"/>
</dbReference>